<reference evidence="3" key="2">
    <citation type="submission" date="2015-07" db="EMBL/GenBank/DDBJ databases">
        <title>Contrasting host-pathogen interactions and genome evolution in two generalist and specialist microsporidian pathogens of mosquitoes.</title>
        <authorList>
            <consortium name="The Broad Institute Genomics Platform"/>
            <consortium name="The Broad Institute Genome Sequencing Center for Infectious Disease"/>
            <person name="Cuomo C.A."/>
            <person name="Sanscrainte N.D."/>
            <person name="Goldberg J.M."/>
            <person name="Heiman D."/>
            <person name="Young S."/>
            <person name="Zeng Q."/>
            <person name="Becnel J.J."/>
            <person name="Birren B.W."/>
        </authorList>
    </citation>
    <scope>NUCLEOTIDE SEQUENCE [LARGE SCALE GENOMIC DNA]</scope>
    <source>
        <strain evidence="3">USNM 41457</strain>
    </source>
</reference>
<name>J8ZQL7_EDHAE</name>
<dbReference type="VEuPathDB" id="MicrosporidiaDB:EDEG_00314"/>
<evidence type="ECO:0000313" key="2">
    <source>
        <dbReference type="EMBL" id="EJW02008.1"/>
    </source>
</evidence>
<feature type="region of interest" description="Disordered" evidence="1">
    <location>
        <begin position="1141"/>
        <end position="1162"/>
    </location>
</feature>
<keyword evidence="3" id="KW-1185">Reference proteome</keyword>
<reference evidence="2 3" key="1">
    <citation type="submission" date="2011-08" db="EMBL/GenBank/DDBJ databases">
        <authorList>
            <person name="Liu Z.J."/>
            <person name="Shi F.L."/>
            <person name="Lu J.Q."/>
            <person name="Li M."/>
            <person name="Wang Z.L."/>
        </authorList>
    </citation>
    <scope>NUCLEOTIDE SEQUENCE [LARGE SCALE GENOMIC DNA]</scope>
    <source>
        <strain evidence="2 3">USNM 41457</strain>
    </source>
</reference>
<feature type="compositionally biased region" description="Basic and acidic residues" evidence="1">
    <location>
        <begin position="1141"/>
        <end position="1152"/>
    </location>
</feature>
<evidence type="ECO:0000313" key="3">
    <source>
        <dbReference type="Proteomes" id="UP000003163"/>
    </source>
</evidence>
<dbReference type="EMBL" id="AFBI03000003">
    <property type="protein sequence ID" value="EJW02008.1"/>
    <property type="molecule type" value="Genomic_DNA"/>
</dbReference>
<dbReference type="SUPFAM" id="SSF48452">
    <property type="entry name" value="TPR-like"/>
    <property type="match status" value="1"/>
</dbReference>
<dbReference type="OrthoDB" id="9991317at2759"/>
<dbReference type="Proteomes" id="UP000003163">
    <property type="component" value="Unassembled WGS sequence"/>
</dbReference>
<gene>
    <name evidence="2" type="ORF">EDEG_00314</name>
</gene>
<dbReference type="Gene3D" id="1.25.40.10">
    <property type="entry name" value="Tetratricopeptide repeat domain"/>
    <property type="match status" value="1"/>
</dbReference>
<sequence>MKDKYLYTNTEIEELSSSYSDVSSSSSDDFDNIQTFNSYLIPQTDDILTLYSKHDDLLSICTTAYAKQDISLCVKACQKMIQLYPSKQDAYKLLCLICEDNNDVELQYLILQRLVKKNQNDTDSIKKLYQLSKTLEKHGDTLKYLKKIQNIENNREIVMEKISLLNSLLKQEEKNYLPCLNSENTVLHKESIQPFNEKYIDNDFSNAFNLTNVGVQNNLLANRNDTYGIHEKGEIFQQQNANAIKECVKELFDLRKKEKLVSQETSIYVPNNNDTIEKLVEIAPSYAQKKEIKAQRIRIWNDKSICALFELMSFDGYVYHLKDYLNVLSISGIRKGIKIICRLVLEKEPSSTYLKEFLNVVYAFGEFGVFVQIVDKYSPLSDLSDRIKYIVSIEEVSLNQKDSVNEDSSISQIAKRQISDKVDASNMPNTEICTQKNDDLEVFREHSINVHDQKNSITINKNNLSMTSNTKMFIKTSEIPEKNSNISILSDEENYINEYDPLLSKIVVSRYNIDDLSKEITLQNISIDLICDLFEVLSKSFKNYTFVKKICDKLFPLSSKILDEDLFSLDSFNDLIMKFGKQDYLIEAESKKMNINCEPHQKIVLNQSDIDYSAKTSRYDHRMDEKDPLSYDVHLKRTNFKNIISGNIHSREAEIILTENHRFRILTAIGNYFYKISKFDQSIQVFLYLLKLDECNDEIKNYLHLIYLELGNHILAKEYEPSIMFKPKNFSSTDVSNIRNKFSNAINILSSSLKKKFIYKNVNKDLNCPDYTDNYNYLSSEAQDKFNLLTGDMKSSSNENKYNKNISIYNYITDEYFLNSVESVLRLFIKESQFLLKDFFNNKFIYKDKTIRSYMNKKNLYTRDLIKELDEKQISNTGLSIFKRKQLKRLKIDYDLLGELNHEDFTLSTRQKQRIHNIYRKFHGLFMVDWHTLIKLNIFAYLHLNDYKKAIKLILKFLQANFRDKGVKKYAKYFKGIAGLGLKYSLLNDDIISFIAILKKVSNNYQLINFFARLFSNYRKKFEFDKVQKNVFRFIVRNEFDYFKIISFMREDGMSSLNQLNADIALNRKLCSLPQKTTELSEKNKIDSISDIKNISDKKNNKIDDIFSKSSEIKFNRKTSLTSENNQLFSFEKANKNNKIKKPDFKNHREGSMENENPTNSTIDSIHKMKKEITHSKYLDLIRSANSDIKYLFLSSYFPRFSYKSSISFIYDSIDVDSVNLQTGIMAAILFLNHGCSKKQENIDMYIQKGFKILHYLEKECFQIYTCEFTKFKCLNYDYSHDINTNNLENGNINSEDCSDKYFSKNNTFDSNLNFQQIYNEGMFSINTQIKPDNVKSIKNPLIDLGYDNLHKNEKLYKSYEDLCAVWYNLGRSYHLNAALGIAELYYKRCMRSTCVGHQASYNLALIYTKSNSKYLYTNLQEQYKLYKKNYN</sequence>
<evidence type="ECO:0000256" key="1">
    <source>
        <dbReference type="SAM" id="MobiDB-lite"/>
    </source>
</evidence>
<dbReference type="InterPro" id="IPR011990">
    <property type="entry name" value="TPR-like_helical_dom_sf"/>
</dbReference>
<comment type="caution">
    <text evidence="2">The sequence shown here is derived from an EMBL/GenBank/DDBJ whole genome shotgun (WGS) entry which is preliminary data.</text>
</comment>
<dbReference type="HOGENOM" id="CLU_252369_0_0_1"/>
<organism evidence="2 3">
    <name type="scientific">Edhazardia aedis (strain USNM 41457)</name>
    <name type="common">Microsporidian parasite</name>
    <dbReference type="NCBI Taxonomy" id="1003232"/>
    <lineage>
        <taxon>Eukaryota</taxon>
        <taxon>Fungi</taxon>
        <taxon>Fungi incertae sedis</taxon>
        <taxon>Microsporidia</taxon>
        <taxon>Edhazardia</taxon>
    </lineage>
</organism>
<accession>J8ZQL7</accession>
<proteinExistence type="predicted"/>
<protein>
    <submittedName>
        <fullName evidence="2">Uncharacterized protein</fullName>
    </submittedName>
</protein>
<dbReference type="InParanoid" id="J8ZQL7"/>